<dbReference type="PANTHER" id="PTHR45749">
    <property type="match status" value="1"/>
</dbReference>
<evidence type="ECO:0000259" key="1">
    <source>
        <dbReference type="Pfam" id="PF05699"/>
    </source>
</evidence>
<protein>
    <submittedName>
        <fullName evidence="3">Zinc finger MYM-type protein 1</fullName>
    </submittedName>
</protein>
<feature type="domain" description="HAT C-terminal dimerisation" evidence="1">
    <location>
        <begin position="723"/>
        <end position="782"/>
    </location>
</feature>
<dbReference type="InterPro" id="IPR008906">
    <property type="entry name" value="HATC_C_dom"/>
</dbReference>
<dbReference type="SUPFAM" id="SSF53098">
    <property type="entry name" value="Ribonuclease H-like"/>
    <property type="match status" value="1"/>
</dbReference>
<evidence type="ECO:0000313" key="3">
    <source>
        <dbReference type="EMBL" id="MBY14316.1"/>
    </source>
</evidence>
<proteinExistence type="predicted"/>
<dbReference type="Pfam" id="PF05699">
    <property type="entry name" value="Dimer_Tnp_hAT"/>
    <property type="match status" value="1"/>
</dbReference>
<dbReference type="AlphaFoldDB" id="A0A2S2NC13"/>
<dbReference type="InterPro" id="IPR012337">
    <property type="entry name" value="RNaseH-like_sf"/>
</dbReference>
<name>A0A2S2NC13_SCHGA</name>
<reference evidence="3" key="1">
    <citation type="submission" date="2018-04" db="EMBL/GenBank/DDBJ databases">
        <title>Transcriptome of Schizaphis graminum biotype I.</title>
        <authorList>
            <person name="Scully E.D."/>
            <person name="Geib S.M."/>
            <person name="Palmer N.A."/>
            <person name="Koch K."/>
            <person name="Bradshaw J."/>
            <person name="Heng-Moss T."/>
            <person name="Sarath G."/>
        </authorList>
    </citation>
    <scope>NUCLEOTIDE SEQUENCE</scope>
</reference>
<feature type="domain" description="DUF4371" evidence="2">
    <location>
        <begin position="146"/>
        <end position="345"/>
    </location>
</feature>
<accession>A0A2S2NC13</accession>
<dbReference type="EMBL" id="GGMR01001697">
    <property type="protein sequence ID" value="MBY14316.1"/>
    <property type="molecule type" value="Transcribed_RNA"/>
</dbReference>
<dbReference type="InterPro" id="IPR025398">
    <property type="entry name" value="DUF4371"/>
</dbReference>
<dbReference type="GO" id="GO:0046983">
    <property type="term" value="F:protein dimerization activity"/>
    <property type="evidence" value="ECO:0007669"/>
    <property type="project" value="InterPro"/>
</dbReference>
<dbReference type="Pfam" id="PF14291">
    <property type="entry name" value="DUF4371"/>
    <property type="match status" value="1"/>
</dbReference>
<sequence>MNDDEASTYKDSTGKFIDCFEKPLASNLHSFFKYHPFQPFNNVNFNPTKAYFRKENNSTFKRQWLTYSKNKNSFFCTFCLAFGSDDNRLTSGLKAESINNPYTRIKEHEKKSDHVNNCEAFLHYTNATDIKSRFSTSKHYEVERKRAVFHRLIDIIKLIGKRGLSYRGAKNAEAAYTLDNSALDHGNFLEIVLLLSKYDPLLKEHVDKVVSKSQNAKSHKNETTSGRPGGLLTFLSKTTADYIIEELGLLMKKEIAKQIKQSEFFTIQIDSTQDINVHDQLSVIIRFVSEDVNERLIALVDCKSGTGKNLCDDVCQVLKNLNLDVKNCIGSSTDGASNMRGQYNGFSAWLNKESPEQVHVWCYAHVLNLVMIDTTQICVQSKNLFGLLNSIAVFVRESYLRMHTWEANSRFKFISVIGDTRWWAKDRCLTKVFGSFKHPEEGLYIDIIKTLLEIHLSNTFSPDVCFRAKCLVDSLLKYETILTAHIFQQIFVSTTPVSNYLQVKGMNVVQAFQMIKQTIKTLRLQSRKCNDIVKHAKKFIQWANDKMDELEIELDYRVEEKFHAKRISKKKRMPGEEVSDESYIDPNNRFEINVHNVVYDQIVTSLEKRFGSHSQLYNDLSYLIPEYFNIDVPEIAFEWMSYKLKRFDQNITAGIIQSELKDFICKWPKIKNIAKTSENVFEDNIDEDSGEEGNGEIENNSNNRCLSIGGREACKNCIVCCYNVLKKYNLHTTAYRNLFLVYKYVLTLSCTQVRCETTFSKLKYILNRLRNCLSQNKLEHFLIMSIEKDILMNIDNEDVINNISQRSRLLSDSLKL</sequence>
<dbReference type="PANTHER" id="PTHR45749:SF21">
    <property type="entry name" value="DUF4371 DOMAIN-CONTAINING PROTEIN"/>
    <property type="match status" value="1"/>
</dbReference>
<gene>
    <name evidence="3" type="primary">ZMYM1_92</name>
    <name evidence="3" type="ORF">g.7860</name>
</gene>
<evidence type="ECO:0000259" key="2">
    <source>
        <dbReference type="Pfam" id="PF14291"/>
    </source>
</evidence>
<organism evidence="3">
    <name type="scientific">Schizaphis graminum</name>
    <name type="common">Green bug aphid</name>
    <dbReference type="NCBI Taxonomy" id="13262"/>
    <lineage>
        <taxon>Eukaryota</taxon>
        <taxon>Metazoa</taxon>
        <taxon>Ecdysozoa</taxon>
        <taxon>Arthropoda</taxon>
        <taxon>Hexapoda</taxon>
        <taxon>Insecta</taxon>
        <taxon>Pterygota</taxon>
        <taxon>Neoptera</taxon>
        <taxon>Paraneoptera</taxon>
        <taxon>Hemiptera</taxon>
        <taxon>Sternorrhyncha</taxon>
        <taxon>Aphidomorpha</taxon>
        <taxon>Aphidoidea</taxon>
        <taxon>Aphididae</taxon>
        <taxon>Aphidini</taxon>
        <taxon>Schizaphis</taxon>
    </lineage>
</organism>